<dbReference type="EMBL" id="JABNND010000017">
    <property type="protein sequence ID" value="NQX51343.1"/>
    <property type="molecule type" value="Genomic_DNA"/>
</dbReference>
<dbReference type="Gene3D" id="3.40.190.10">
    <property type="entry name" value="Periplasmic binding protein-like II"/>
    <property type="match status" value="2"/>
</dbReference>
<dbReference type="InterPro" id="IPR006059">
    <property type="entry name" value="SBP"/>
</dbReference>
<dbReference type="AlphaFoldDB" id="A0A7D5C6D0"/>
<name>A0A7D5C6D0_BIFLI</name>
<dbReference type="Pfam" id="PF01547">
    <property type="entry name" value="SBP_bac_1"/>
    <property type="match status" value="1"/>
</dbReference>
<dbReference type="PANTHER" id="PTHR43649">
    <property type="entry name" value="ARABINOSE-BINDING PROTEIN-RELATED"/>
    <property type="match status" value="1"/>
</dbReference>
<dbReference type="PANTHER" id="PTHR43649:SF14">
    <property type="entry name" value="BLR3389 PROTEIN"/>
    <property type="match status" value="1"/>
</dbReference>
<sequence length="456" mass="49969">MSRKSYGKLMGVLAATAAASLVFSGCGAGSSSSDNSIKVMYWSTSSAPDSDRLFKQVKKDMEKKYPDANIQLQVVAGSEEDYNTKVALAFRSASTAPDVIYEDTSQMGADVEAGYLMDIGSYVDQWNDWDKFIDSTKKSVTYDGKIYGVPLSTDTRAIWYNKDILQKAGVEVPWQPKSWDDILDMAVKVKAYDASITPFNIYAGTTQGEGTVMQGFYQLLFGTKLGDNALYDSAKKKWVIGSQGFKDSLEFTKTLYEKGYAPSVSDALDTNLSKKMQSDWFPNGKMAATVEGSWYPSSWAKGGSYEWDGYDKTMAVAAFPTENGGDPGFVSMSGGWAIGVGSKSKNPKLAFEFVQEATSAKNSMEYYTNYTLDINPRSDVTSDPENQPENPYVKDATNLVQYTHYRPGLSVYSKVSNEVQKATESVITGKASADQAAQTYDQAVAEIVGEDNVIKE</sequence>
<dbReference type="PROSITE" id="PS51257">
    <property type="entry name" value="PROKAR_LIPOPROTEIN"/>
    <property type="match status" value="1"/>
</dbReference>
<gene>
    <name evidence="1" type="ORF">HNS28_07795</name>
</gene>
<evidence type="ECO:0000313" key="1">
    <source>
        <dbReference type="EMBL" id="NQX51343.1"/>
    </source>
</evidence>
<accession>A0A7D5C6D0</accession>
<dbReference type="Proteomes" id="UP000551316">
    <property type="component" value="Unassembled WGS sequence"/>
</dbReference>
<reference evidence="1 2" key="1">
    <citation type="submission" date="2020-05" db="EMBL/GenBank/DDBJ databases">
        <title>Draft Genome Sequence of Bifidobacterium longum subsp. Infantis BI-G201, a Commercialization Strain.</title>
        <authorList>
            <person name="Song J."/>
            <person name="Xu Y."/>
            <person name="Han D."/>
            <person name="Teng Q."/>
            <person name="Jiang D."/>
            <person name="Liu Q."/>
        </authorList>
    </citation>
    <scope>NUCLEOTIDE SEQUENCE [LARGE SCALE GENOMIC DNA]</scope>
    <source>
        <strain evidence="1 2">BI-G201</strain>
    </source>
</reference>
<protein>
    <submittedName>
        <fullName evidence="1">Extracellular solute-binding protein</fullName>
    </submittedName>
</protein>
<dbReference type="RefSeq" id="WP_032743469.1">
    <property type="nucleotide sequence ID" value="NZ_CP054425.1"/>
</dbReference>
<evidence type="ECO:0000313" key="2">
    <source>
        <dbReference type="Proteomes" id="UP000551316"/>
    </source>
</evidence>
<organism evidence="1 2">
    <name type="scientific">Bifidobacterium longum subsp. infantis</name>
    <dbReference type="NCBI Taxonomy" id="1682"/>
    <lineage>
        <taxon>Bacteria</taxon>
        <taxon>Bacillati</taxon>
        <taxon>Actinomycetota</taxon>
        <taxon>Actinomycetes</taxon>
        <taxon>Bifidobacteriales</taxon>
        <taxon>Bifidobacteriaceae</taxon>
        <taxon>Bifidobacterium</taxon>
    </lineage>
</organism>
<dbReference type="SUPFAM" id="SSF53850">
    <property type="entry name" value="Periplasmic binding protein-like II"/>
    <property type="match status" value="1"/>
</dbReference>
<comment type="caution">
    <text evidence="1">The sequence shown here is derived from an EMBL/GenBank/DDBJ whole genome shotgun (WGS) entry which is preliminary data.</text>
</comment>
<dbReference type="InterPro" id="IPR050490">
    <property type="entry name" value="Bact_solute-bd_prot1"/>
</dbReference>
<proteinExistence type="predicted"/>